<keyword evidence="2" id="KW-1185">Reference proteome</keyword>
<dbReference type="AlphaFoldDB" id="A0A5B7EFN1"/>
<comment type="caution">
    <text evidence="1">The sequence shown here is derived from an EMBL/GenBank/DDBJ whole genome shotgun (WGS) entry which is preliminary data.</text>
</comment>
<evidence type="ECO:0000313" key="2">
    <source>
        <dbReference type="Proteomes" id="UP000324222"/>
    </source>
</evidence>
<accession>A0A5B7EFN1</accession>
<name>A0A5B7EFN1_PORTR</name>
<evidence type="ECO:0000313" key="1">
    <source>
        <dbReference type="EMBL" id="MPC33190.1"/>
    </source>
</evidence>
<sequence>METLIGNMVGYVQVSPPGGLQVRFSIGAGDRQALQPPASPSIPVTNTTVLSLFNQLGLTYPIILTDHQNVNMHCNRSATLTALAAH</sequence>
<dbReference type="OrthoDB" id="74314at2759"/>
<dbReference type="EMBL" id="VSRR010002780">
    <property type="protein sequence ID" value="MPC33190.1"/>
    <property type="molecule type" value="Genomic_DNA"/>
</dbReference>
<protein>
    <submittedName>
        <fullName evidence="1">Myotubularin-related protein 13</fullName>
    </submittedName>
</protein>
<dbReference type="Proteomes" id="UP000324222">
    <property type="component" value="Unassembled WGS sequence"/>
</dbReference>
<organism evidence="1 2">
    <name type="scientific">Portunus trituberculatus</name>
    <name type="common">Swimming crab</name>
    <name type="synonym">Neptunus trituberculatus</name>
    <dbReference type="NCBI Taxonomy" id="210409"/>
    <lineage>
        <taxon>Eukaryota</taxon>
        <taxon>Metazoa</taxon>
        <taxon>Ecdysozoa</taxon>
        <taxon>Arthropoda</taxon>
        <taxon>Crustacea</taxon>
        <taxon>Multicrustacea</taxon>
        <taxon>Malacostraca</taxon>
        <taxon>Eumalacostraca</taxon>
        <taxon>Eucarida</taxon>
        <taxon>Decapoda</taxon>
        <taxon>Pleocyemata</taxon>
        <taxon>Brachyura</taxon>
        <taxon>Eubrachyura</taxon>
        <taxon>Portunoidea</taxon>
        <taxon>Portunidae</taxon>
        <taxon>Portuninae</taxon>
        <taxon>Portunus</taxon>
    </lineage>
</organism>
<proteinExistence type="predicted"/>
<reference evidence="1 2" key="1">
    <citation type="submission" date="2019-05" db="EMBL/GenBank/DDBJ databases">
        <title>Another draft genome of Portunus trituberculatus and its Hox gene families provides insights of decapod evolution.</title>
        <authorList>
            <person name="Jeong J.-H."/>
            <person name="Song I."/>
            <person name="Kim S."/>
            <person name="Choi T."/>
            <person name="Kim D."/>
            <person name="Ryu S."/>
            <person name="Kim W."/>
        </authorList>
    </citation>
    <scope>NUCLEOTIDE SEQUENCE [LARGE SCALE GENOMIC DNA]</scope>
    <source>
        <tissue evidence="1">Muscle</tissue>
    </source>
</reference>
<gene>
    <name evidence="1" type="primary">sbf2_1</name>
    <name evidence="1" type="ORF">E2C01_026533</name>
</gene>